<dbReference type="RefSeq" id="XP_012413418.1">
    <property type="nucleotide sequence ID" value="XM_012557964.1"/>
</dbReference>
<dbReference type="AlphaFoldDB" id="A0A2Y9FZS8"/>
<keyword evidence="2" id="KW-1185">Reference proteome</keyword>
<evidence type="ECO:0000313" key="2">
    <source>
        <dbReference type="Proteomes" id="UP000248480"/>
    </source>
</evidence>
<protein>
    <submittedName>
        <fullName evidence="3">Keratin-associated protein 12-3-like</fullName>
    </submittedName>
</protein>
<dbReference type="Proteomes" id="UP000248480">
    <property type="component" value="Unplaced"/>
</dbReference>
<feature type="chain" id="PRO_5015959418" evidence="1">
    <location>
        <begin position="27"/>
        <end position="156"/>
    </location>
</feature>
<evidence type="ECO:0000313" key="3">
    <source>
        <dbReference type="RefSeq" id="XP_012413418.1"/>
    </source>
</evidence>
<name>A0A2Y9FZS8_TRIMA</name>
<feature type="signal peptide" evidence="1">
    <location>
        <begin position="1"/>
        <end position="26"/>
    </location>
</feature>
<organism evidence="2 3">
    <name type="scientific">Trichechus manatus latirostris</name>
    <name type="common">Florida manatee</name>
    <dbReference type="NCBI Taxonomy" id="127582"/>
    <lineage>
        <taxon>Eukaryota</taxon>
        <taxon>Metazoa</taxon>
        <taxon>Chordata</taxon>
        <taxon>Craniata</taxon>
        <taxon>Vertebrata</taxon>
        <taxon>Euteleostomi</taxon>
        <taxon>Mammalia</taxon>
        <taxon>Eutheria</taxon>
        <taxon>Afrotheria</taxon>
        <taxon>Sirenia</taxon>
        <taxon>Trichechidae</taxon>
        <taxon>Trichechus</taxon>
    </lineage>
</organism>
<dbReference type="KEGG" id="tmu:105756712"/>
<keyword evidence="1" id="KW-0732">Signal</keyword>
<dbReference type="GeneID" id="105756712"/>
<reference evidence="3" key="1">
    <citation type="submission" date="2025-08" db="UniProtKB">
        <authorList>
            <consortium name="RefSeq"/>
        </authorList>
    </citation>
    <scope>IDENTIFICATION</scope>
</reference>
<sequence>MGNTSSSSCCLVPCVALVCWPVYGEAASCQPACGTTSCCPCSCQSLCSPVVCGPACCVPCPCQAACCVPVSCQPAVCQSPCPILICTPVTCGSLATASSQWPLMDMLHVLLPLRVEVDLEVSPALQIHLSHVLRRSMPSCLSLVCTPITCSTPTCC</sequence>
<accession>A0A2Y9FZS8</accession>
<evidence type="ECO:0000256" key="1">
    <source>
        <dbReference type="SAM" id="SignalP"/>
    </source>
</evidence>
<proteinExistence type="predicted"/>
<dbReference type="InParanoid" id="A0A2Y9FZS8"/>
<gene>
    <name evidence="3" type="primary">LOC105756712</name>
</gene>